<organism evidence="1 2">
    <name type="scientific">Eragrostis curvula</name>
    <name type="common">weeping love grass</name>
    <dbReference type="NCBI Taxonomy" id="38414"/>
    <lineage>
        <taxon>Eukaryota</taxon>
        <taxon>Viridiplantae</taxon>
        <taxon>Streptophyta</taxon>
        <taxon>Embryophyta</taxon>
        <taxon>Tracheophyta</taxon>
        <taxon>Spermatophyta</taxon>
        <taxon>Magnoliopsida</taxon>
        <taxon>Liliopsida</taxon>
        <taxon>Poales</taxon>
        <taxon>Poaceae</taxon>
        <taxon>PACMAD clade</taxon>
        <taxon>Chloridoideae</taxon>
        <taxon>Eragrostideae</taxon>
        <taxon>Eragrostidinae</taxon>
        <taxon>Eragrostis</taxon>
    </lineage>
</organism>
<dbReference type="Gramene" id="TVT96861">
    <property type="protein sequence ID" value="TVT96861"/>
    <property type="gene ID" value="EJB05_57939"/>
</dbReference>
<dbReference type="PANTHER" id="PTHR48055">
    <property type="entry name" value="LEUCINE-RICH REPEAT RECEPTOR PROTEIN KINASE EMS1"/>
    <property type="match status" value="1"/>
</dbReference>
<dbReference type="PANTHER" id="PTHR48055:SF57">
    <property type="entry name" value="PROTEIN KINASE DOMAIN-CONTAINING PROTEIN"/>
    <property type="match status" value="1"/>
</dbReference>
<evidence type="ECO:0000313" key="1">
    <source>
        <dbReference type="EMBL" id="TVT96861.1"/>
    </source>
</evidence>
<evidence type="ECO:0008006" key="3">
    <source>
        <dbReference type="Google" id="ProtNLM"/>
    </source>
</evidence>
<proteinExistence type="predicted"/>
<dbReference type="Proteomes" id="UP000324897">
    <property type="component" value="Unassembled WGS sequence"/>
</dbReference>
<dbReference type="InterPro" id="IPR051564">
    <property type="entry name" value="LRR_receptor-like_kinase"/>
</dbReference>
<evidence type="ECO:0000313" key="2">
    <source>
        <dbReference type="Proteomes" id="UP000324897"/>
    </source>
</evidence>
<dbReference type="AlphaFoldDB" id="A0A5J9SCK7"/>
<feature type="non-terminal residue" evidence="1">
    <location>
        <position position="1"/>
    </location>
</feature>
<dbReference type="Gene3D" id="1.10.510.10">
    <property type="entry name" value="Transferase(Phosphotransferase) domain 1"/>
    <property type="match status" value="1"/>
</dbReference>
<reference evidence="1 2" key="1">
    <citation type="journal article" date="2019" name="Sci. Rep.">
        <title>A high-quality genome of Eragrostis curvula grass provides insights into Poaceae evolution and supports new strategies to enhance forage quality.</title>
        <authorList>
            <person name="Carballo J."/>
            <person name="Santos B.A.C.M."/>
            <person name="Zappacosta D."/>
            <person name="Garbus I."/>
            <person name="Selva J.P."/>
            <person name="Gallo C.A."/>
            <person name="Diaz A."/>
            <person name="Albertini E."/>
            <person name="Caccamo M."/>
            <person name="Echenique V."/>
        </authorList>
    </citation>
    <scope>NUCLEOTIDE SEQUENCE [LARGE SCALE GENOMIC DNA]</scope>
    <source>
        <strain evidence="2">cv. Victoria</strain>
        <tissue evidence="1">Leaf</tissue>
    </source>
</reference>
<gene>
    <name evidence="1" type="ORF">EJB05_57939</name>
</gene>
<dbReference type="GO" id="GO:0016020">
    <property type="term" value="C:membrane"/>
    <property type="evidence" value="ECO:0007669"/>
    <property type="project" value="TreeGrafter"/>
</dbReference>
<keyword evidence="2" id="KW-1185">Reference proteome</keyword>
<accession>A0A5J9SCK7</accession>
<dbReference type="EMBL" id="RWGY01001120">
    <property type="protein sequence ID" value="TVT96861.1"/>
    <property type="molecule type" value="Genomic_DNA"/>
</dbReference>
<sequence>MGSTHGDVYSYGILVLETVTGKRPTDIRFRQGLSLCEYVDLGLQNRVMDAADTRLSLDLENELHTRGISIKQNANRGYHQRAACHQGFSQDMKIGDMPMLQVKYINVVCLINNPRATQTERKQQIKLEEKIDQQYKLQCRSTEDWGWRMI</sequence>
<protein>
    <recommendedName>
        <fullName evidence="3">Serine-threonine/tyrosine-protein kinase catalytic domain-containing protein</fullName>
    </recommendedName>
</protein>
<name>A0A5J9SCK7_9POAL</name>
<dbReference type="OrthoDB" id="1103805at2759"/>
<comment type="caution">
    <text evidence="1">The sequence shown here is derived from an EMBL/GenBank/DDBJ whole genome shotgun (WGS) entry which is preliminary data.</text>
</comment>